<dbReference type="InterPro" id="IPR012675">
    <property type="entry name" value="Beta-grasp_dom_sf"/>
</dbReference>
<dbReference type="GO" id="GO:0051537">
    <property type="term" value="F:2 iron, 2 sulfur cluster binding"/>
    <property type="evidence" value="ECO:0007669"/>
    <property type="project" value="InterPro"/>
</dbReference>
<dbReference type="OrthoDB" id="9796486at2"/>
<dbReference type="InterPro" id="IPR006058">
    <property type="entry name" value="2Fe2S_fd_BS"/>
</dbReference>
<reference evidence="2 3" key="1">
    <citation type="submission" date="2019-08" db="EMBL/GenBank/DDBJ databases">
        <title>Tsukamurella conjunctivitidis sp. nov., Tsukamurella assacharolytica sp. nov. and Tsukamurella sputae sp. nov. isolated from patients with conjunctivitis, bacteraemia (lymphoma) and respiratory infection (sputum) in Hong Kong.</title>
        <authorList>
            <person name="Fok K.M.N."/>
            <person name="Fong J.Y.H."/>
        </authorList>
    </citation>
    <scope>NUCLEOTIDE SEQUENCE [LARGE SCALE GENOMIC DNA]</scope>
    <source>
        <strain evidence="2 3">HKU70</strain>
    </source>
</reference>
<sequence>MESTAAQSQTIRILPEDVTIDHRSGESIVEAIRRNGYRTKYLCRRGGCGQCTAHLVEGTVYYPEAVSDSVLGVDEAGSGACLPCRARPDGAVTVRLAAGDRLRDVLGPLRPTHH</sequence>
<dbReference type="RefSeq" id="WP_146431360.1">
    <property type="nucleotide sequence ID" value="NZ_VIGV01000001.1"/>
</dbReference>
<protein>
    <submittedName>
        <fullName evidence="2">2Fe-2S iron-sulfur cluster binding domain-containing protein</fullName>
    </submittedName>
</protein>
<proteinExistence type="predicted"/>
<accession>A0A5C5RUE7</accession>
<dbReference type="PROSITE" id="PS51085">
    <property type="entry name" value="2FE2S_FER_2"/>
    <property type="match status" value="1"/>
</dbReference>
<dbReference type="EMBL" id="VIGV01000001">
    <property type="protein sequence ID" value="TWS26434.1"/>
    <property type="molecule type" value="Genomic_DNA"/>
</dbReference>
<comment type="caution">
    <text evidence="2">The sequence shown here is derived from an EMBL/GenBank/DDBJ whole genome shotgun (WGS) entry which is preliminary data.</text>
</comment>
<dbReference type="CDD" id="cd00207">
    <property type="entry name" value="fer2"/>
    <property type="match status" value="1"/>
</dbReference>
<dbReference type="InterPro" id="IPR036010">
    <property type="entry name" value="2Fe-2S_ferredoxin-like_sf"/>
</dbReference>
<evidence type="ECO:0000259" key="1">
    <source>
        <dbReference type="PROSITE" id="PS51085"/>
    </source>
</evidence>
<dbReference type="SUPFAM" id="SSF54292">
    <property type="entry name" value="2Fe-2S ferredoxin-like"/>
    <property type="match status" value="1"/>
</dbReference>
<dbReference type="InterPro" id="IPR001041">
    <property type="entry name" value="2Fe-2S_ferredoxin-type"/>
</dbReference>
<dbReference type="Proteomes" id="UP000319792">
    <property type="component" value="Unassembled WGS sequence"/>
</dbReference>
<keyword evidence="3" id="KW-1185">Reference proteome</keyword>
<dbReference type="PROSITE" id="PS00197">
    <property type="entry name" value="2FE2S_FER_1"/>
    <property type="match status" value="1"/>
</dbReference>
<dbReference type="Pfam" id="PF00111">
    <property type="entry name" value="Fer2"/>
    <property type="match status" value="1"/>
</dbReference>
<dbReference type="Gene3D" id="3.10.20.30">
    <property type="match status" value="1"/>
</dbReference>
<evidence type="ECO:0000313" key="3">
    <source>
        <dbReference type="Proteomes" id="UP000319792"/>
    </source>
</evidence>
<evidence type="ECO:0000313" key="2">
    <source>
        <dbReference type="EMBL" id="TWS26434.1"/>
    </source>
</evidence>
<dbReference type="AlphaFoldDB" id="A0A5C5RUE7"/>
<organism evidence="2 3">
    <name type="scientific">Tsukamurella sputi</name>
    <dbReference type="NCBI Taxonomy" id="2591848"/>
    <lineage>
        <taxon>Bacteria</taxon>
        <taxon>Bacillati</taxon>
        <taxon>Actinomycetota</taxon>
        <taxon>Actinomycetes</taxon>
        <taxon>Mycobacteriales</taxon>
        <taxon>Tsukamurellaceae</taxon>
        <taxon>Tsukamurella</taxon>
    </lineage>
</organism>
<feature type="domain" description="2Fe-2S ferredoxin-type" evidence="1">
    <location>
        <begin position="9"/>
        <end position="100"/>
    </location>
</feature>
<name>A0A5C5RUE7_9ACTN</name>
<gene>
    <name evidence="2" type="ORF">FK268_04165</name>
</gene>